<dbReference type="PANTHER" id="PTHR34823:SF1">
    <property type="entry name" value="CHITIN-BINDING TYPE-4 DOMAIN-CONTAINING PROTEIN"/>
    <property type="match status" value="1"/>
</dbReference>
<evidence type="ECO:0000259" key="3">
    <source>
        <dbReference type="SMART" id="SM00495"/>
    </source>
</evidence>
<feature type="domain" description="Chitin-binding type-3" evidence="3">
    <location>
        <begin position="210"/>
        <end position="256"/>
    </location>
</feature>
<dbReference type="GO" id="GO:0004497">
    <property type="term" value="F:monooxygenase activity"/>
    <property type="evidence" value="ECO:0007669"/>
    <property type="project" value="UniProtKB-KW"/>
</dbReference>
<dbReference type="SMART" id="SM00495">
    <property type="entry name" value="ChtBD3"/>
    <property type="match status" value="1"/>
</dbReference>
<dbReference type="CDD" id="cd12214">
    <property type="entry name" value="ChiA1_BD"/>
    <property type="match status" value="1"/>
</dbReference>
<evidence type="ECO:0000313" key="4">
    <source>
        <dbReference type="EMBL" id="QXN91334.1"/>
    </source>
</evidence>
<dbReference type="InterPro" id="IPR004302">
    <property type="entry name" value="Cellulose/chitin-bd_N"/>
</dbReference>
<protein>
    <submittedName>
        <fullName evidence="4">Lytic polysaccharide monooxygenase</fullName>
    </submittedName>
</protein>
<proteinExistence type="predicted"/>
<dbReference type="Proteomes" id="UP000694257">
    <property type="component" value="Chromosome"/>
</dbReference>
<reference evidence="4 5" key="1">
    <citation type="submission" date="2021-07" db="EMBL/GenBank/DDBJ databases">
        <title>Whole Genome Sequence of Nocardia Iowensis.</title>
        <authorList>
            <person name="Lamm A."/>
            <person name="Collins-Fairclough A.M."/>
            <person name="Bunk B."/>
            <person name="Sproer C."/>
        </authorList>
    </citation>
    <scope>NUCLEOTIDE SEQUENCE [LARGE SCALE GENOMIC DNA]</scope>
    <source>
        <strain evidence="4 5">NRRL 5646</strain>
    </source>
</reference>
<organism evidence="4 5">
    <name type="scientific">Nocardia iowensis</name>
    <dbReference type="NCBI Taxonomy" id="204891"/>
    <lineage>
        <taxon>Bacteria</taxon>
        <taxon>Bacillati</taxon>
        <taxon>Actinomycetota</taxon>
        <taxon>Actinomycetes</taxon>
        <taxon>Mycobacteriales</taxon>
        <taxon>Nocardiaceae</taxon>
        <taxon>Nocardia</taxon>
    </lineage>
</organism>
<evidence type="ECO:0000313" key="5">
    <source>
        <dbReference type="Proteomes" id="UP000694257"/>
    </source>
</evidence>
<dbReference type="Pfam" id="PF02839">
    <property type="entry name" value="CBM_5_12"/>
    <property type="match status" value="1"/>
</dbReference>
<gene>
    <name evidence="4" type="ORF">KV110_39505</name>
</gene>
<dbReference type="PANTHER" id="PTHR34823">
    <property type="entry name" value="GLCNAC-BINDING PROTEIN A"/>
    <property type="match status" value="1"/>
</dbReference>
<feature type="compositionally biased region" description="Low complexity" evidence="2">
    <location>
        <begin position="176"/>
        <end position="203"/>
    </location>
</feature>
<feature type="region of interest" description="Disordered" evidence="2">
    <location>
        <begin position="176"/>
        <end position="216"/>
    </location>
</feature>
<name>A0ABX8RNY6_NOCIO</name>
<sequence length="256" mass="27297">MNTRRKLTVLGAAVGIAPFLAVLFPAGTAGAHGYVSSPASRQAQCAAGTVACGPIKYEPQSVEGPKGLRNCHGNNAQFAELNDDSKPWKVHAVGNSASFTWTNTARHRTANWEYYIGNTRVTLVPGNNQQPDRTVTHTVNFGNFTGRQKLLAIWNIGDTANAFYACVDLQIGGGSTPTTTPSPTTTVPPTTTTVPPTTTTTPPTTTPPGSQEWAPGRSYQVGSEVTYDGARYRCLQSHTANPGWEPANTPALWQKL</sequence>
<keyword evidence="4" id="KW-0503">Monooxygenase</keyword>
<keyword evidence="1" id="KW-0732">Signal</keyword>
<dbReference type="InterPro" id="IPR003610">
    <property type="entry name" value="CBM5/12"/>
</dbReference>
<dbReference type="EMBL" id="CP078145">
    <property type="protein sequence ID" value="QXN91334.1"/>
    <property type="molecule type" value="Genomic_DNA"/>
</dbReference>
<evidence type="ECO:0000256" key="2">
    <source>
        <dbReference type="SAM" id="MobiDB-lite"/>
    </source>
</evidence>
<dbReference type="Pfam" id="PF03067">
    <property type="entry name" value="LPMO_10"/>
    <property type="match status" value="1"/>
</dbReference>
<keyword evidence="5" id="KW-1185">Reference proteome</keyword>
<dbReference type="CDD" id="cd21177">
    <property type="entry name" value="LPMO_AA10"/>
    <property type="match status" value="1"/>
</dbReference>
<keyword evidence="4" id="KW-0560">Oxidoreductase</keyword>
<evidence type="ECO:0000256" key="1">
    <source>
        <dbReference type="ARBA" id="ARBA00022729"/>
    </source>
</evidence>
<dbReference type="InterPro" id="IPR051024">
    <property type="entry name" value="GlcNAc_Chitin_IntDeg"/>
</dbReference>
<accession>A0ABX8RNY6</accession>